<dbReference type="AlphaFoldDB" id="A0AA36JSE6"/>
<keyword evidence="3" id="KW-1185">Reference proteome</keyword>
<sequence>MGSGASTSFEYGKDHEKLVAHAVELDKSQTNRTNIGFARLAQEVALHLLNASGLKDKDPKAKLEALEPLYAELAQQWNQPKEEKPGFAIIEGVKYAINAVKFGLIAEDAHVVLSVPFFKEFERGAPASTENPNGEESPIQKFEELVFLCGFNKKVSMHLIFVNDSVAEKVDKDPSSVTLFKEAIAAYSKEKDLGEAVADFEHFELLDGQLCVSFTSVEAEAAKGSACESPEEKRKRMENRHPETNKLQERKGGAVLAGMEVPLGKGFADKPTRAVRILLDGDSTIAVGSFVGEAAHSILQEGNNCYLANMKHPCTCISYQPPEPGAEAAADDSATQARVQNRKLFFSGFTVPFLFPELSTKYKYMGTTQLPAKAFRGDIDFCQGKLPTVQPNVDLGCLALTVTTLNAGGGSIQSGPITIRDNVASSTMTTSDLQAEWDKTYGPIFVSAVGLARELKKAEFEQLPAWCTAFIERMKLKHYTTLFGNEKNEDVDALFADMKTFKGAADPAAVLEKLKGGLKKIFPDDIA</sequence>
<name>A0AA36JSE6_9DINO</name>
<evidence type="ECO:0000313" key="2">
    <source>
        <dbReference type="EMBL" id="CAJ1410802.1"/>
    </source>
</evidence>
<evidence type="ECO:0000256" key="1">
    <source>
        <dbReference type="SAM" id="MobiDB-lite"/>
    </source>
</evidence>
<protein>
    <submittedName>
        <fullName evidence="2">Uncharacterized protein</fullName>
    </submittedName>
</protein>
<feature type="region of interest" description="Disordered" evidence="1">
    <location>
        <begin position="223"/>
        <end position="245"/>
    </location>
</feature>
<organism evidence="2 3">
    <name type="scientific">Effrenium voratum</name>
    <dbReference type="NCBI Taxonomy" id="2562239"/>
    <lineage>
        <taxon>Eukaryota</taxon>
        <taxon>Sar</taxon>
        <taxon>Alveolata</taxon>
        <taxon>Dinophyceae</taxon>
        <taxon>Suessiales</taxon>
        <taxon>Symbiodiniaceae</taxon>
        <taxon>Effrenium</taxon>
    </lineage>
</organism>
<accession>A0AA36JSE6</accession>
<dbReference type="Proteomes" id="UP001178507">
    <property type="component" value="Unassembled WGS sequence"/>
</dbReference>
<dbReference type="EMBL" id="CAUJNA010003841">
    <property type="protein sequence ID" value="CAJ1410802.1"/>
    <property type="molecule type" value="Genomic_DNA"/>
</dbReference>
<comment type="caution">
    <text evidence="2">The sequence shown here is derived from an EMBL/GenBank/DDBJ whole genome shotgun (WGS) entry which is preliminary data.</text>
</comment>
<feature type="compositionally biased region" description="Basic and acidic residues" evidence="1">
    <location>
        <begin position="230"/>
        <end position="245"/>
    </location>
</feature>
<proteinExistence type="predicted"/>
<evidence type="ECO:0000313" key="3">
    <source>
        <dbReference type="Proteomes" id="UP001178507"/>
    </source>
</evidence>
<reference evidence="2" key="1">
    <citation type="submission" date="2023-08" db="EMBL/GenBank/DDBJ databases">
        <authorList>
            <person name="Chen Y."/>
            <person name="Shah S."/>
            <person name="Dougan E. K."/>
            <person name="Thang M."/>
            <person name="Chan C."/>
        </authorList>
    </citation>
    <scope>NUCLEOTIDE SEQUENCE</scope>
</reference>
<gene>
    <name evidence="2" type="ORF">EVOR1521_LOCUS31563</name>
</gene>